<dbReference type="Gene3D" id="3.50.50.60">
    <property type="entry name" value="FAD/NAD(P)-binding domain"/>
    <property type="match status" value="2"/>
</dbReference>
<gene>
    <name evidence="5" type="ORF">ACFSUT_37550</name>
</gene>
<dbReference type="PANTHER" id="PTHR42877">
    <property type="entry name" value="L-ORNITHINE N(5)-MONOOXYGENASE-RELATED"/>
    <property type="match status" value="1"/>
</dbReference>
<comment type="caution">
    <text evidence="5">The sequence shown here is derived from an EMBL/GenBank/DDBJ whole genome shotgun (WGS) entry which is preliminary data.</text>
</comment>
<name>A0ABW5I9Z4_9PSEU</name>
<dbReference type="InterPro" id="IPR051209">
    <property type="entry name" value="FAD-bind_Monooxygenase_sf"/>
</dbReference>
<dbReference type="PANTHER" id="PTHR42877:SF4">
    <property type="entry name" value="FAD_NAD(P)-BINDING DOMAIN-CONTAINING PROTEIN-RELATED"/>
    <property type="match status" value="1"/>
</dbReference>
<comment type="similarity">
    <text evidence="1">Belongs to the FAD-binding monooxygenase family.</text>
</comment>
<dbReference type="InterPro" id="IPR036188">
    <property type="entry name" value="FAD/NAD-bd_sf"/>
</dbReference>
<dbReference type="EMBL" id="JBHUKQ010000019">
    <property type="protein sequence ID" value="MFD2486029.1"/>
    <property type="molecule type" value="Genomic_DNA"/>
</dbReference>
<evidence type="ECO:0000256" key="4">
    <source>
        <dbReference type="ARBA" id="ARBA00023002"/>
    </source>
</evidence>
<keyword evidence="3" id="KW-0274">FAD</keyword>
<dbReference type="PRINTS" id="PR00411">
    <property type="entry name" value="PNDRDTASEI"/>
</dbReference>
<evidence type="ECO:0000313" key="5">
    <source>
        <dbReference type="EMBL" id="MFD2486029.1"/>
    </source>
</evidence>
<evidence type="ECO:0000256" key="2">
    <source>
        <dbReference type="ARBA" id="ARBA00022630"/>
    </source>
</evidence>
<accession>A0ABW5I9Z4</accession>
<sequence length="632" mass="70098">MSEVQLSPEEVRDRLRAAETPALLMLVAHLTDDPAVLRPQWRPNPDLLPATGLDASTDAEAREFCFATLEPYLAGVAGWPGSPSETVLEAIAAWALDRSAGEDADLLRVAFVPPGTDPRAPKWTKDDLDPARPMRVAIVGAGLSGLMAGLRMKQAGVDFTIFEKNADVGGTWYENSYPDCRIDVHSHIYTYSFFPHDWPSYFCRQDVIHSYLRGFAEENGLLDHIRFGAEVVSAAWDDERQHWAVASTGPEEPERTEEFSVLVSAVGQLNRPMIPRIDGLDTFDGPVFHTAQWDHSVDLAGKRVAIIGTGATGVQVAPAIAREAESLTVFQRSAPYLQPTPELRQEISTAERALLREIPLYRAYYRFSIFLPRAIGRLAAATVDPAYPPTEQAVSAANEQLRQLLTDYLLNQVRDRPDLAAKIIPDYPPGAKRIIRDDGTWISTLKQEHVELVTERIARVDGSGIHTEDGHYVPVDVIVFGTGFNASDFLMPMKVTGAGGTDLHESWGVDACAYLGLTVPDFPNLFCMYGPNTNLLLHGNLVLFIECQSVYLLSAVEQLLSTGKSSLSLRRDVFAKYRDEVGEASALRVWGWSKTHSWYQNAEGRSTIMWPLSAHRYISATQAVDPEQYEFR</sequence>
<dbReference type="SUPFAM" id="SSF51905">
    <property type="entry name" value="FAD/NAD(P)-binding domain"/>
    <property type="match status" value="2"/>
</dbReference>
<evidence type="ECO:0000313" key="6">
    <source>
        <dbReference type="Proteomes" id="UP001597542"/>
    </source>
</evidence>
<dbReference type="Proteomes" id="UP001597542">
    <property type="component" value="Unassembled WGS sequence"/>
</dbReference>
<keyword evidence="4" id="KW-0560">Oxidoreductase</keyword>
<dbReference type="Pfam" id="PF00743">
    <property type="entry name" value="FMO-like"/>
    <property type="match status" value="1"/>
</dbReference>
<dbReference type="InterPro" id="IPR020946">
    <property type="entry name" value="Flavin_mOase-like"/>
</dbReference>
<keyword evidence="2" id="KW-0285">Flavoprotein</keyword>
<dbReference type="PRINTS" id="PR00368">
    <property type="entry name" value="FADPNR"/>
</dbReference>
<keyword evidence="6" id="KW-1185">Reference proteome</keyword>
<protein>
    <submittedName>
        <fullName evidence="5">NAD(P)-binding protein</fullName>
    </submittedName>
</protein>
<organism evidence="5 6">
    <name type="scientific">Amycolatopsis albidoflavus</name>
    <dbReference type="NCBI Taxonomy" id="102226"/>
    <lineage>
        <taxon>Bacteria</taxon>
        <taxon>Bacillati</taxon>
        <taxon>Actinomycetota</taxon>
        <taxon>Actinomycetes</taxon>
        <taxon>Pseudonocardiales</taxon>
        <taxon>Pseudonocardiaceae</taxon>
        <taxon>Amycolatopsis</taxon>
    </lineage>
</organism>
<reference evidence="6" key="1">
    <citation type="journal article" date="2019" name="Int. J. Syst. Evol. Microbiol.">
        <title>The Global Catalogue of Microorganisms (GCM) 10K type strain sequencing project: providing services to taxonomists for standard genome sequencing and annotation.</title>
        <authorList>
            <consortium name="The Broad Institute Genomics Platform"/>
            <consortium name="The Broad Institute Genome Sequencing Center for Infectious Disease"/>
            <person name="Wu L."/>
            <person name="Ma J."/>
        </authorList>
    </citation>
    <scope>NUCLEOTIDE SEQUENCE [LARGE SCALE GENOMIC DNA]</scope>
    <source>
        <strain evidence="6">CGMCC 4.7638</strain>
    </source>
</reference>
<dbReference type="RefSeq" id="WP_344286318.1">
    <property type="nucleotide sequence ID" value="NZ_BAAAHV010000026.1"/>
</dbReference>
<proteinExistence type="inferred from homology"/>
<evidence type="ECO:0000256" key="3">
    <source>
        <dbReference type="ARBA" id="ARBA00022827"/>
    </source>
</evidence>
<evidence type="ECO:0000256" key="1">
    <source>
        <dbReference type="ARBA" id="ARBA00010139"/>
    </source>
</evidence>